<evidence type="ECO:0000313" key="2">
    <source>
        <dbReference type="EMBL" id="MBC8751751.1"/>
    </source>
</evidence>
<organism evidence="2 3">
    <name type="scientific">Paraburkholderia podalyriae</name>
    <dbReference type="NCBI Taxonomy" id="1938811"/>
    <lineage>
        <taxon>Bacteria</taxon>
        <taxon>Pseudomonadati</taxon>
        <taxon>Pseudomonadota</taxon>
        <taxon>Betaproteobacteria</taxon>
        <taxon>Burkholderiales</taxon>
        <taxon>Burkholderiaceae</taxon>
        <taxon>Paraburkholderia</taxon>
    </lineage>
</organism>
<sequence length="35" mass="4016">MRVVKGAVDRSLQAIELLAREARWMRMSDIAAELE</sequence>
<name>A0ABR7PZN3_9BURK</name>
<proteinExistence type="predicted"/>
<comment type="caution">
    <text evidence="2">The sequence shown here is derived from an EMBL/GenBank/DDBJ whole genome shotgun (WGS) entry which is preliminary data.</text>
</comment>
<dbReference type="EMBL" id="VZQQ01000065">
    <property type="protein sequence ID" value="MBC8751751.1"/>
    <property type="molecule type" value="Genomic_DNA"/>
</dbReference>
<feature type="non-terminal residue" evidence="2">
    <location>
        <position position="35"/>
    </location>
</feature>
<gene>
    <name evidence="1" type="ORF">F6X42_29105</name>
    <name evidence="2" type="ORF">F6X42_36240</name>
</gene>
<evidence type="ECO:0000313" key="1">
    <source>
        <dbReference type="EMBL" id="MBC8750498.1"/>
    </source>
</evidence>
<keyword evidence="3" id="KW-1185">Reference proteome</keyword>
<protein>
    <submittedName>
        <fullName evidence="2">IclR family transcriptional regulator</fullName>
    </submittedName>
</protein>
<dbReference type="EMBL" id="VZQQ01000034">
    <property type="protein sequence ID" value="MBC8750498.1"/>
    <property type="molecule type" value="Genomic_DNA"/>
</dbReference>
<dbReference type="Proteomes" id="UP000736373">
    <property type="component" value="Unassembled WGS sequence"/>
</dbReference>
<reference evidence="2 3" key="1">
    <citation type="submission" date="2019-09" db="EMBL/GenBank/DDBJ databases">
        <title>Paraburkholderia podalyriae sp. nov., A South African Podalyria-associated rhizobium.</title>
        <authorList>
            <person name="Mavima L."/>
            <person name="Beukes C.W."/>
            <person name="Palmer M."/>
            <person name="De Meyer S.E."/>
            <person name="James E.K."/>
            <person name="Maluk M."/>
            <person name="Avontuur J.R."/>
            <person name="Chan W.Y."/>
            <person name="Venter S.N."/>
            <person name="Steenkamp E.T."/>
        </authorList>
    </citation>
    <scope>NUCLEOTIDE SEQUENCE [LARGE SCALE GENOMIC DNA]</scope>
    <source>
        <strain evidence="2 3">WC7.3b</strain>
    </source>
</reference>
<evidence type="ECO:0000313" key="3">
    <source>
        <dbReference type="Proteomes" id="UP000736373"/>
    </source>
</evidence>
<accession>A0ABR7PZN3</accession>